<evidence type="ECO:0000313" key="2">
    <source>
        <dbReference type="EMBL" id="SEP15749.1"/>
    </source>
</evidence>
<reference evidence="3" key="1">
    <citation type="submission" date="2016-10" db="EMBL/GenBank/DDBJ databases">
        <authorList>
            <person name="Varghese N."/>
            <person name="Submissions S."/>
        </authorList>
    </citation>
    <scope>NUCLEOTIDE SEQUENCE [LARGE SCALE GENOMIC DNA]</scope>
    <source>
        <strain evidence="3">DSM 45413</strain>
    </source>
</reference>
<name>A0A1H8VK51_9ACTN</name>
<dbReference type="EMBL" id="FOEE01000012">
    <property type="protein sequence ID" value="SEP15749.1"/>
    <property type="molecule type" value="Genomic_DNA"/>
</dbReference>
<keyword evidence="1" id="KW-1133">Transmembrane helix</keyword>
<sequence length="214" mass="20586">MVGTAATTTVQADPEVARRAWPRWLALGGALLVVAVVSAFWDAGGARLLLGALGLFGAVRGAVLVAGAGSDGLDRRVRGLGAGTAAAGVVALAAAAVPGTLAGWVLLVGTPLGLLAASLRLVSRDGVARRGGLVALVWSVLVTALLVVTGLATDWDRARDGATLVAALGVGVLGIVLMTGSAGLRVAAARPAPPAQAAGCAGCACSGGGCGALG</sequence>
<gene>
    <name evidence="2" type="ORF">SAMN05660991_03620</name>
</gene>
<proteinExistence type="predicted"/>
<feature type="transmembrane region" description="Helical" evidence="1">
    <location>
        <begin position="164"/>
        <end position="184"/>
    </location>
</feature>
<protein>
    <recommendedName>
        <fullName evidence="4">DUF308 domain-containing protein</fullName>
    </recommendedName>
</protein>
<accession>A0A1H8VK51</accession>
<keyword evidence="1" id="KW-0472">Membrane</keyword>
<feature type="transmembrane region" description="Helical" evidence="1">
    <location>
        <begin position="133"/>
        <end position="152"/>
    </location>
</feature>
<feature type="transmembrane region" description="Helical" evidence="1">
    <location>
        <begin position="103"/>
        <end position="121"/>
    </location>
</feature>
<organism evidence="2 3">
    <name type="scientific">Trujillonella endophytica</name>
    <dbReference type="NCBI Taxonomy" id="673521"/>
    <lineage>
        <taxon>Bacteria</taxon>
        <taxon>Bacillati</taxon>
        <taxon>Actinomycetota</taxon>
        <taxon>Actinomycetes</taxon>
        <taxon>Geodermatophilales</taxon>
        <taxon>Geodermatophilaceae</taxon>
        <taxon>Trujillonella</taxon>
    </lineage>
</organism>
<dbReference type="STRING" id="673521.SAMN05660991_03620"/>
<feature type="transmembrane region" description="Helical" evidence="1">
    <location>
        <begin position="79"/>
        <end position="97"/>
    </location>
</feature>
<feature type="transmembrane region" description="Helical" evidence="1">
    <location>
        <begin position="47"/>
        <end position="67"/>
    </location>
</feature>
<keyword evidence="3" id="KW-1185">Reference proteome</keyword>
<feature type="transmembrane region" description="Helical" evidence="1">
    <location>
        <begin position="24"/>
        <end position="41"/>
    </location>
</feature>
<evidence type="ECO:0008006" key="4">
    <source>
        <dbReference type="Google" id="ProtNLM"/>
    </source>
</evidence>
<evidence type="ECO:0000313" key="3">
    <source>
        <dbReference type="Proteomes" id="UP000198960"/>
    </source>
</evidence>
<dbReference type="Proteomes" id="UP000198960">
    <property type="component" value="Unassembled WGS sequence"/>
</dbReference>
<dbReference type="AlphaFoldDB" id="A0A1H8VK51"/>
<evidence type="ECO:0000256" key="1">
    <source>
        <dbReference type="SAM" id="Phobius"/>
    </source>
</evidence>
<keyword evidence="1" id="KW-0812">Transmembrane</keyword>
<dbReference type="RefSeq" id="WP_091946661.1">
    <property type="nucleotide sequence ID" value="NZ_FOEE01000012.1"/>
</dbReference>